<keyword evidence="2" id="KW-1185">Reference proteome</keyword>
<reference evidence="2" key="1">
    <citation type="journal article" date="2022" name="Mol. Ecol. Resour.">
        <title>The genomes of chicory, endive, great burdock and yacon provide insights into Asteraceae palaeo-polyploidization history and plant inulin production.</title>
        <authorList>
            <person name="Fan W."/>
            <person name="Wang S."/>
            <person name="Wang H."/>
            <person name="Wang A."/>
            <person name="Jiang F."/>
            <person name="Liu H."/>
            <person name="Zhao H."/>
            <person name="Xu D."/>
            <person name="Zhang Y."/>
        </authorList>
    </citation>
    <scope>NUCLEOTIDE SEQUENCE [LARGE SCALE GENOMIC DNA]</scope>
    <source>
        <strain evidence="2">cv. Niubang</strain>
    </source>
</reference>
<name>A0ACB8Z5K2_ARCLA</name>
<comment type="caution">
    <text evidence="1">The sequence shown here is derived from an EMBL/GenBank/DDBJ whole genome shotgun (WGS) entry which is preliminary data.</text>
</comment>
<dbReference type="Proteomes" id="UP001055879">
    <property type="component" value="Linkage Group LG11"/>
</dbReference>
<evidence type="ECO:0000313" key="1">
    <source>
        <dbReference type="EMBL" id="KAI3692944.1"/>
    </source>
</evidence>
<evidence type="ECO:0000313" key="2">
    <source>
        <dbReference type="Proteomes" id="UP001055879"/>
    </source>
</evidence>
<reference evidence="1 2" key="2">
    <citation type="journal article" date="2022" name="Mol. Ecol. Resour.">
        <title>The genomes of chicory, endive, great burdock and yacon provide insights into Asteraceae paleo-polyploidization history and plant inulin production.</title>
        <authorList>
            <person name="Fan W."/>
            <person name="Wang S."/>
            <person name="Wang H."/>
            <person name="Wang A."/>
            <person name="Jiang F."/>
            <person name="Liu H."/>
            <person name="Zhao H."/>
            <person name="Xu D."/>
            <person name="Zhang Y."/>
        </authorList>
    </citation>
    <scope>NUCLEOTIDE SEQUENCE [LARGE SCALE GENOMIC DNA]</scope>
    <source>
        <strain evidence="2">cv. Niubang</strain>
    </source>
</reference>
<sequence length="270" mass="28606">MSLYIDRPLLPGMFSFINSPNLQWGDTKDTPVSKGPSTVVDPSSPSLVTPASNKSSTATGTAALAQMAIPPKEPSAVIQVTPHTSKRRHSTSSPPSPLKRLRKVSRAKPPTPPTDSLQSAGVEILPSGPGDLAKPKAISFVSSQKDTIVKSGTLIIPSSTFSLVDKDDLDSFPIQGASSPPHNLSPRILSPDASARSKDESALPRAAKYAHLINTIGQDGADLSLQEPKTSSAEDIFGSRRLLSLRSRRPLSLQEPKNSSATEDSLIFKA</sequence>
<proteinExistence type="predicted"/>
<dbReference type="EMBL" id="CM042057">
    <property type="protein sequence ID" value="KAI3692944.1"/>
    <property type="molecule type" value="Genomic_DNA"/>
</dbReference>
<accession>A0ACB8Z5K2</accession>
<protein>
    <submittedName>
        <fullName evidence="1">Uncharacterized protein</fullName>
    </submittedName>
</protein>
<organism evidence="1 2">
    <name type="scientific">Arctium lappa</name>
    <name type="common">Greater burdock</name>
    <name type="synonym">Lappa major</name>
    <dbReference type="NCBI Taxonomy" id="4217"/>
    <lineage>
        <taxon>Eukaryota</taxon>
        <taxon>Viridiplantae</taxon>
        <taxon>Streptophyta</taxon>
        <taxon>Embryophyta</taxon>
        <taxon>Tracheophyta</taxon>
        <taxon>Spermatophyta</taxon>
        <taxon>Magnoliopsida</taxon>
        <taxon>eudicotyledons</taxon>
        <taxon>Gunneridae</taxon>
        <taxon>Pentapetalae</taxon>
        <taxon>asterids</taxon>
        <taxon>campanulids</taxon>
        <taxon>Asterales</taxon>
        <taxon>Asteraceae</taxon>
        <taxon>Carduoideae</taxon>
        <taxon>Cardueae</taxon>
        <taxon>Arctiinae</taxon>
        <taxon>Arctium</taxon>
    </lineage>
</organism>
<gene>
    <name evidence="1" type="ORF">L6452_32769</name>
</gene>